<organism evidence="1 2">
    <name type="scientific">Cichorium intybus</name>
    <name type="common">Chicory</name>
    <dbReference type="NCBI Taxonomy" id="13427"/>
    <lineage>
        <taxon>Eukaryota</taxon>
        <taxon>Viridiplantae</taxon>
        <taxon>Streptophyta</taxon>
        <taxon>Embryophyta</taxon>
        <taxon>Tracheophyta</taxon>
        <taxon>Spermatophyta</taxon>
        <taxon>Magnoliopsida</taxon>
        <taxon>eudicotyledons</taxon>
        <taxon>Gunneridae</taxon>
        <taxon>Pentapetalae</taxon>
        <taxon>asterids</taxon>
        <taxon>campanulids</taxon>
        <taxon>Asterales</taxon>
        <taxon>Asteraceae</taxon>
        <taxon>Cichorioideae</taxon>
        <taxon>Cichorieae</taxon>
        <taxon>Cichoriinae</taxon>
        <taxon>Cichorium</taxon>
    </lineage>
</organism>
<evidence type="ECO:0000313" key="2">
    <source>
        <dbReference type="Proteomes" id="UP001055811"/>
    </source>
</evidence>
<proteinExistence type="predicted"/>
<dbReference type="Proteomes" id="UP001055811">
    <property type="component" value="Linkage Group LG02"/>
</dbReference>
<reference evidence="2" key="1">
    <citation type="journal article" date="2022" name="Mol. Ecol. Resour.">
        <title>The genomes of chicory, endive, great burdock and yacon provide insights into Asteraceae palaeo-polyploidization history and plant inulin production.</title>
        <authorList>
            <person name="Fan W."/>
            <person name="Wang S."/>
            <person name="Wang H."/>
            <person name="Wang A."/>
            <person name="Jiang F."/>
            <person name="Liu H."/>
            <person name="Zhao H."/>
            <person name="Xu D."/>
            <person name="Zhang Y."/>
        </authorList>
    </citation>
    <scope>NUCLEOTIDE SEQUENCE [LARGE SCALE GENOMIC DNA]</scope>
    <source>
        <strain evidence="2">cv. Punajuju</strain>
    </source>
</reference>
<evidence type="ECO:0000313" key="1">
    <source>
        <dbReference type="EMBL" id="KAI3778688.1"/>
    </source>
</evidence>
<protein>
    <submittedName>
        <fullName evidence="1">Uncharacterized protein</fullName>
    </submittedName>
</protein>
<comment type="caution">
    <text evidence="1">The sequence shown here is derived from an EMBL/GenBank/DDBJ whole genome shotgun (WGS) entry which is preliminary data.</text>
</comment>
<keyword evidence="2" id="KW-1185">Reference proteome</keyword>
<gene>
    <name evidence="1" type="ORF">L2E82_08071</name>
</gene>
<dbReference type="EMBL" id="CM042010">
    <property type="protein sequence ID" value="KAI3778688.1"/>
    <property type="molecule type" value="Genomic_DNA"/>
</dbReference>
<sequence>MRRMRIVPLEVSNSWLCLCILVRSSKVSQSLENIHVTERDRQVQGEAKEYSVVGHPTGDNDLDSGGGSGGSFQDHGSVCDPFDIVSTKSASVDSLERWRAAYLFQAHGEKDGTPKAPPSPIPTGNYNVCPGQVASMTRHHDFAALQNFGGVKAMAEMLKTNPDKGIDDDESNILDRKNRFLLDACRDTTLIISMVAAAASLPLGIKTEVVRGGRRVEISIFDIVVGDVIALKIGDQT</sequence>
<accession>A0ACB9G5G9</accession>
<name>A0ACB9G5G9_CICIN</name>
<reference evidence="1 2" key="2">
    <citation type="journal article" date="2022" name="Mol. Ecol. Resour.">
        <title>The genomes of chicory, endive, great burdock and yacon provide insights into Asteraceae paleo-polyploidization history and plant inulin production.</title>
        <authorList>
            <person name="Fan W."/>
            <person name="Wang S."/>
            <person name="Wang H."/>
            <person name="Wang A."/>
            <person name="Jiang F."/>
            <person name="Liu H."/>
            <person name="Zhao H."/>
            <person name="Xu D."/>
            <person name="Zhang Y."/>
        </authorList>
    </citation>
    <scope>NUCLEOTIDE SEQUENCE [LARGE SCALE GENOMIC DNA]</scope>
    <source>
        <strain evidence="2">cv. Punajuju</strain>
        <tissue evidence="1">Leaves</tissue>
    </source>
</reference>